<gene>
    <name evidence="2" type="ORF">NITMOv2_1807</name>
</gene>
<sequence>MAKRHVMAAGRAGFALLWLFSAPLVRAESPTPARIPLRAAVHVHSTVSTGTLSPESLAQRAERQGLDVLILSENFTLRYDYGLRPLEGILKYGVSFPSVLDYGIERFLTELREVRRRHPKLIIMPGVEVAPHYYWTGSLLAGDLTMHNAQRNVLVIGLEKSEDYARMPARGNPHSFVWDGKSLANAAPFLLLAVPAIRLWLPRRREKEAWRHSHQTIRRMAAAAGLVLTAGLAANAWPLTSPRFSSYDAQAGYRPYQAVIDAAIERGALAFWSMTEARDFSRHSFGPLTVTVKTDPHPDSLLLTQGYTGFGGLYQDTRRVTAPGGVWDQVVQARLNEGGPVPTMIGEVAFHGLQDAGKDLDRVYTVVLVTERTQAGVLEALRTGHAYAAARGDGDILLQLDEFSVSDRRRSAGMGDRLESEGGRPVTVRVAVSAADRDAHPVRLRVIRAGQVVGQIEGRTPLRYELTDGDAPADRWLPYRVEAIAQSGELLTNPVYVLKVKSKK</sequence>
<dbReference type="RefSeq" id="WP_145976231.1">
    <property type="nucleotide sequence ID" value="NZ_CP011801.1"/>
</dbReference>
<accession>A0A0K2GC95</accession>
<evidence type="ECO:0000313" key="3">
    <source>
        <dbReference type="Proteomes" id="UP000069205"/>
    </source>
</evidence>
<name>A0A0K2GC95_NITMO</name>
<dbReference type="OrthoDB" id="9797541at2"/>
<feature type="chain" id="PRO_5005476922" description="Polymerase/histidinol phosphatase N-terminal domain-containing protein" evidence="1">
    <location>
        <begin position="28"/>
        <end position="504"/>
    </location>
</feature>
<organism evidence="2 3">
    <name type="scientific">Nitrospira moscoviensis</name>
    <dbReference type="NCBI Taxonomy" id="42253"/>
    <lineage>
        <taxon>Bacteria</taxon>
        <taxon>Pseudomonadati</taxon>
        <taxon>Nitrospirota</taxon>
        <taxon>Nitrospiria</taxon>
        <taxon>Nitrospirales</taxon>
        <taxon>Nitrospiraceae</taxon>
        <taxon>Nitrospira</taxon>
    </lineage>
</organism>
<keyword evidence="3" id="KW-1185">Reference proteome</keyword>
<dbReference type="PATRIC" id="fig|42253.5.peg.1776"/>
<dbReference type="Proteomes" id="UP000069205">
    <property type="component" value="Chromosome"/>
</dbReference>
<dbReference type="SUPFAM" id="SSF89550">
    <property type="entry name" value="PHP domain-like"/>
    <property type="match status" value="1"/>
</dbReference>
<dbReference type="EMBL" id="CP011801">
    <property type="protein sequence ID" value="ALA58227.1"/>
    <property type="molecule type" value="Genomic_DNA"/>
</dbReference>
<dbReference type="STRING" id="42253.NITMOv2_1807"/>
<dbReference type="InterPro" id="IPR016195">
    <property type="entry name" value="Pol/histidinol_Pase-like"/>
</dbReference>
<reference evidence="2 3" key="1">
    <citation type="journal article" date="2015" name="Proc. Natl. Acad. Sci. U.S.A.">
        <title>Expanded metabolic versatility of ubiquitous nitrite-oxidizing bacteria from the genus Nitrospira.</title>
        <authorList>
            <person name="Koch H."/>
            <person name="Lucker S."/>
            <person name="Albertsen M."/>
            <person name="Kitzinger K."/>
            <person name="Herbold C."/>
            <person name="Spieck E."/>
            <person name="Nielsen P.H."/>
            <person name="Wagner M."/>
            <person name="Daims H."/>
        </authorList>
    </citation>
    <scope>NUCLEOTIDE SEQUENCE [LARGE SCALE GENOMIC DNA]</scope>
    <source>
        <strain evidence="2 3">NSP M-1</strain>
    </source>
</reference>
<proteinExistence type="predicted"/>
<evidence type="ECO:0000313" key="2">
    <source>
        <dbReference type="EMBL" id="ALA58227.1"/>
    </source>
</evidence>
<evidence type="ECO:0008006" key="4">
    <source>
        <dbReference type="Google" id="ProtNLM"/>
    </source>
</evidence>
<protein>
    <recommendedName>
        <fullName evidence="4">Polymerase/histidinol phosphatase N-terminal domain-containing protein</fullName>
    </recommendedName>
</protein>
<dbReference type="KEGG" id="nmv:NITMOv2_1807"/>
<dbReference type="Gene3D" id="3.20.20.140">
    <property type="entry name" value="Metal-dependent hydrolases"/>
    <property type="match status" value="1"/>
</dbReference>
<evidence type="ECO:0000256" key="1">
    <source>
        <dbReference type="SAM" id="SignalP"/>
    </source>
</evidence>
<keyword evidence="1" id="KW-0732">Signal</keyword>
<feature type="signal peptide" evidence="1">
    <location>
        <begin position="1"/>
        <end position="27"/>
    </location>
</feature>
<dbReference type="AlphaFoldDB" id="A0A0K2GC95"/>